<gene>
    <name evidence="2" type="ORF">E2C01_030364</name>
</gene>
<sequence length="68" mass="7790">MTLKRLISDDPLVDSQESHQERNYKDVFMDGDWSSHEPPSSSSPFPSSLLSYPSLTFTCSMHKKKKIN</sequence>
<keyword evidence="3" id="KW-1185">Reference proteome</keyword>
<evidence type="ECO:0000256" key="1">
    <source>
        <dbReference type="SAM" id="MobiDB-lite"/>
    </source>
</evidence>
<dbReference type="Proteomes" id="UP000324222">
    <property type="component" value="Unassembled WGS sequence"/>
</dbReference>
<comment type="caution">
    <text evidence="2">The sequence shown here is derived from an EMBL/GenBank/DDBJ whole genome shotgun (WGS) entry which is preliminary data.</text>
</comment>
<protein>
    <submittedName>
        <fullName evidence="2">Uncharacterized protein</fullName>
    </submittedName>
</protein>
<feature type="compositionally biased region" description="Low complexity" evidence="1">
    <location>
        <begin position="36"/>
        <end position="48"/>
    </location>
</feature>
<feature type="compositionally biased region" description="Basic and acidic residues" evidence="1">
    <location>
        <begin position="16"/>
        <end position="28"/>
    </location>
</feature>
<dbReference type="EMBL" id="VSRR010003629">
    <property type="protein sequence ID" value="MPC36895.1"/>
    <property type="molecule type" value="Genomic_DNA"/>
</dbReference>
<evidence type="ECO:0000313" key="3">
    <source>
        <dbReference type="Proteomes" id="UP000324222"/>
    </source>
</evidence>
<dbReference type="AlphaFoldDB" id="A0A5B7EU24"/>
<proteinExistence type="predicted"/>
<name>A0A5B7EU24_PORTR</name>
<feature type="region of interest" description="Disordered" evidence="1">
    <location>
        <begin position="1"/>
        <end position="48"/>
    </location>
</feature>
<evidence type="ECO:0000313" key="2">
    <source>
        <dbReference type="EMBL" id="MPC36895.1"/>
    </source>
</evidence>
<organism evidence="2 3">
    <name type="scientific">Portunus trituberculatus</name>
    <name type="common">Swimming crab</name>
    <name type="synonym">Neptunus trituberculatus</name>
    <dbReference type="NCBI Taxonomy" id="210409"/>
    <lineage>
        <taxon>Eukaryota</taxon>
        <taxon>Metazoa</taxon>
        <taxon>Ecdysozoa</taxon>
        <taxon>Arthropoda</taxon>
        <taxon>Crustacea</taxon>
        <taxon>Multicrustacea</taxon>
        <taxon>Malacostraca</taxon>
        <taxon>Eumalacostraca</taxon>
        <taxon>Eucarida</taxon>
        <taxon>Decapoda</taxon>
        <taxon>Pleocyemata</taxon>
        <taxon>Brachyura</taxon>
        <taxon>Eubrachyura</taxon>
        <taxon>Portunoidea</taxon>
        <taxon>Portunidae</taxon>
        <taxon>Portuninae</taxon>
        <taxon>Portunus</taxon>
    </lineage>
</organism>
<accession>A0A5B7EU24</accession>
<reference evidence="2 3" key="1">
    <citation type="submission" date="2019-05" db="EMBL/GenBank/DDBJ databases">
        <title>Another draft genome of Portunus trituberculatus and its Hox gene families provides insights of decapod evolution.</title>
        <authorList>
            <person name="Jeong J.-H."/>
            <person name="Song I."/>
            <person name="Kim S."/>
            <person name="Choi T."/>
            <person name="Kim D."/>
            <person name="Ryu S."/>
            <person name="Kim W."/>
        </authorList>
    </citation>
    <scope>NUCLEOTIDE SEQUENCE [LARGE SCALE GENOMIC DNA]</scope>
    <source>
        <tissue evidence="2">Muscle</tissue>
    </source>
</reference>